<evidence type="ECO:0000313" key="2">
    <source>
        <dbReference type="Proteomes" id="UP001152888"/>
    </source>
</evidence>
<dbReference type="AlphaFoldDB" id="A0A9P0K5V0"/>
<evidence type="ECO:0000313" key="1">
    <source>
        <dbReference type="EMBL" id="CAH1968249.1"/>
    </source>
</evidence>
<gene>
    <name evidence="1" type="ORF">ACAOBT_LOCUS7736</name>
</gene>
<sequence>MGITIITYDNKFQMGLMIDKVLISSKEEAQKLLDDVLKEIRRMEEELGLS</sequence>
<name>A0A9P0K5V0_ACAOB</name>
<reference evidence="1" key="1">
    <citation type="submission" date="2022-03" db="EMBL/GenBank/DDBJ databases">
        <authorList>
            <person name="Sayadi A."/>
        </authorList>
    </citation>
    <scope>NUCLEOTIDE SEQUENCE</scope>
</reference>
<proteinExistence type="predicted"/>
<dbReference type="EMBL" id="CAKOFQ010006751">
    <property type="protein sequence ID" value="CAH1968249.1"/>
    <property type="molecule type" value="Genomic_DNA"/>
</dbReference>
<dbReference type="Proteomes" id="UP001152888">
    <property type="component" value="Unassembled WGS sequence"/>
</dbReference>
<protein>
    <submittedName>
        <fullName evidence="1">Uncharacterized protein</fullName>
    </submittedName>
</protein>
<comment type="caution">
    <text evidence="1">The sequence shown here is derived from an EMBL/GenBank/DDBJ whole genome shotgun (WGS) entry which is preliminary data.</text>
</comment>
<keyword evidence="2" id="KW-1185">Reference proteome</keyword>
<dbReference type="OrthoDB" id="619536at2759"/>
<organism evidence="1 2">
    <name type="scientific">Acanthoscelides obtectus</name>
    <name type="common">Bean weevil</name>
    <name type="synonym">Bruchus obtectus</name>
    <dbReference type="NCBI Taxonomy" id="200917"/>
    <lineage>
        <taxon>Eukaryota</taxon>
        <taxon>Metazoa</taxon>
        <taxon>Ecdysozoa</taxon>
        <taxon>Arthropoda</taxon>
        <taxon>Hexapoda</taxon>
        <taxon>Insecta</taxon>
        <taxon>Pterygota</taxon>
        <taxon>Neoptera</taxon>
        <taxon>Endopterygota</taxon>
        <taxon>Coleoptera</taxon>
        <taxon>Polyphaga</taxon>
        <taxon>Cucujiformia</taxon>
        <taxon>Chrysomeloidea</taxon>
        <taxon>Chrysomelidae</taxon>
        <taxon>Bruchinae</taxon>
        <taxon>Bruchini</taxon>
        <taxon>Acanthoscelides</taxon>
    </lineage>
</organism>
<accession>A0A9P0K5V0</accession>